<comment type="caution">
    <text evidence="7">The sequence shown here is derived from an EMBL/GenBank/DDBJ whole genome shotgun (WGS) entry which is preliminary data.</text>
</comment>
<comment type="cofactor">
    <cofactor evidence="1">
        <name>Ca(2+)</name>
        <dbReference type="ChEBI" id="CHEBI:29108"/>
    </cofactor>
</comment>
<evidence type="ECO:0000313" key="8">
    <source>
        <dbReference type="Proteomes" id="UP001148838"/>
    </source>
</evidence>
<dbReference type="SUPFAM" id="SSF53649">
    <property type="entry name" value="Alkaline phosphatase-like"/>
    <property type="match status" value="1"/>
</dbReference>
<evidence type="ECO:0000256" key="4">
    <source>
        <dbReference type="ARBA" id="ARBA00022837"/>
    </source>
</evidence>
<dbReference type="EMBL" id="JAJSOF020000023">
    <property type="protein sequence ID" value="KAJ4436226.1"/>
    <property type="molecule type" value="Genomic_DNA"/>
</dbReference>
<dbReference type="Pfam" id="PF00884">
    <property type="entry name" value="Sulfatase"/>
    <property type="match status" value="1"/>
</dbReference>
<sequence>MVGKWHLGFYRKELTPTYRGFDSFLGYMNGLISYYDHIYQDLSFEGGQLSGLDFFRNLTPAWDLSGRYATDVFTEEAVRIITTHDTAQPLFLYLSHLACHAGNRGKLLEAPQEVIDRFPHIIEPNRKTFAAMMWKLDESVGKVVAALRDRDMLQNSVILFISDNGAPTLPVGAWPNWGSNYPLRGLKLTQWEGGVRGVGALWSAGLGTPRVSSQLVHVTDWLPTLYRAAGGDPERLQKLDGVDQWNALLHDKPSKRSDALLYVDEMRKVWGVRSDRWKLVGGSNQGGMFDGYSGEIGLSPKSPAYDDTAVLRSDVAKALSAVKSTMDAASLQQLRSKTTVKCPEQVNRTVCDLVKNPEPCLFDIDTDPCEANNLAESHPQEVSRLTKLYEALTVNLVPQLNAPYDVVNADPARFGNAWLPWEGTCDRDCNDI</sequence>
<dbReference type="PANTHER" id="PTHR10342">
    <property type="entry name" value="ARYLSULFATASE"/>
    <property type="match status" value="1"/>
</dbReference>
<accession>A0ABQ8SPX8</accession>
<dbReference type="InterPro" id="IPR017850">
    <property type="entry name" value="Alkaline_phosphatase_core_sf"/>
</dbReference>
<keyword evidence="8" id="KW-1185">Reference proteome</keyword>
<evidence type="ECO:0000256" key="3">
    <source>
        <dbReference type="ARBA" id="ARBA00022723"/>
    </source>
</evidence>
<protein>
    <recommendedName>
        <fullName evidence="6">Sulfatase N-terminal domain-containing protein</fullName>
    </recommendedName>
</protein>
<dbReference type="InterPro" id="IPR000917">
    <property type="entry name" value="Sulfatase_N"/>
</dbReference>
<dbReference type="InterPro" id="IPR047115">
    <property type="entry name" value="ARSB"/>
</dbReference>
<comment type="similarity">
    <text evidence="2">Belongs to the sulfatase family.</text>
</comment>
<feature type="domain" description="Sulfatase N-terminal" evidence="6">
    <location>
        <begin position="1"/>
        <end position="230"/>
    </location>
</feature>
<dbReference type="Gene3D" id="3.30.1120.10">
    <property type="match status" value="1"/>
</dbReference>
<reference evidence="7 8" key="1">
    <citation type="journal article" date="2022" name="Allergy">
        <title>Genome assembly and annotation of Periplaneta americana reveal a comprehensive cockroach allergen profile.</title>
        <authorList>
            <person name="Wang L."/>
            <person name="Xiong Q."/>
            <person name="Saelim N."/>
            <person name="Wang L."/>
            <person name="Nong W."/>
            <person name="Wan A.T."/>
            <person name="Shi M."/>
            <person name="Liu X."/>
            <person name="Cao Q."/>
            <person name="Hui J.H.L."/>
            <person name="Sookrung N."/>
            <person name="Leung T.F."/>
            <person name="Tungtrongchitr A."/>
            <person name="Tsui S.K.W."/>
        </authorList>
    </citation>
    <scope>NUCLEOTIDE SEQUENCE [LARGE SCALE GENOMIC DNA]</scope>
    <source>
        <strain evidence="7">PWHHKU_190912</strain>
    </source>
</reference>
<dbReference type="PANTHER" id="PTHR10342:SF264">
    <property type="entry name" value="MIP05773P-RELATED"/>
    <property type="match status" value="1"/>
</dbReference>
<organism evidence="7 8">
    <name type="scientific">Periplaneta americana</name>
    <name type="common">American cockroach</name>
    <name type="synonym">Blatta americana</name>
    <dbReference type="NCBI Taxonomy" id="6978"/>
    <lineage>
        <taxon>Eukaryota</taxon>
        <taxon>Metazoa</taxon>
        <taxon>Ecdysozoa</taxon>
        <taxon>Arthropoda</taxon>
        <taxon>Hexapoda</taxon>
        <taxon>Insecta</taxon>
        <taxon>Pterygota</taxon>
        <taxon>Neoptera</taxon>
        <taxon>Polyneoptera</taxon>
        <taxon>Dictyoptera</taxon>
        <taxon>Blattodea</taxon>
        <taxon>Blattoidea</taxon>
        <taxon>Blattidae</taxon>
        <taxon>Blattinae</taxon>
        <taxon>Periplaneta</taxon>
    </lineage>
</organism>
<dbReference type="CDD" id="cd16029">
    <property type="entry name" value="4-S"/>
    <property type="match status" value="1"/>
</dbReference>
<dbReference type="Gene3D" id="3.40.720.10">
    <property type="entry name" value="Alkaline Phosphatase, subunit A"/>
    <property type="match status" value="1"/>
</dbReference>
<keyword evidence="5" id="KW-0325">Glycoprotein</keyword>
<keyword evidence="4" id="KW-0106">Calcium</keyword>
<evidence type="ECO:0000259" key="6">
    <source>
        <dbReference type="Pfam" id="PF00884"/>
    </source>
</evidence>
<dbReference type="Proteomes" id="UP001148838">
    <property type="component" value="Unassembled WGS sequence"/>
</dbReference>
<evidence type="ECO:0000256" key="5">
    <source>
        <dbReference type="ARBA" id="ARBA00023180"/>
    </source>
</evidence>
<evidence type="ECO:0000256" key="2">
    <source>
        <dbReference type="ARBA" id="ARBA00008779"/>
    </source>
</evidence>
<evidence type="ECO:0000313" key="7">
    <source>
        <dbReference type="EMBL" id="KAJ4436226.1"/>
    </source>
</evidence>
<gene>
    <name evidence="7" type="ORF">ANN_18856</name>
</gene>
<name>A0ABQ8SPX8_PERAM</name>
<evidence type="ECO:0000256" key="1">
    <source>
        <dbReference type="ARBA" id="ARBA00001913"/>
    </source>
</evidence>
<proteinExistence type="inferred from homology"/>
<keyword evidence="3" id="KW-0479">Metal-binding</keyword>